<feature type="transmembrane region" description="Helical" evidence="1">
    <location>
        <begin position="116"/>
        <end position="135"/>
    </location>
</feature>
<dbReference type="Proteomes" id="UP000653578">
    <property type="component" value="Unassembled WGS sequence"/>
</dbReference>
<keyword evidence="1" id="KW-0472">Membrane</keyword>
<evidence type="ECO:0000313" key="2">
    <source>
        <dbReference type="EMBL" id="NOU67892.1"/>
    </source>
</evidence>
<keyword evidence="1" id="KW-1133">Transmembrane helix</keyword>
<gene>
    <name evidence="2" type="ORF">GC096_28095</name>
</gene>
<dbReference type="InterPro" id="IPR013879">
    <property type="entry name" value="DUF1761"/>
</dbReference>
<evidence type="ECO:0000313" key="3">
    <source>
        <dbReference type="Proteomes" id="UP000653578"/>
    </source>
</evidence>
<accession>A0ABX1XHI1</accession>
<evidence type="ECO:0000256" key="1">
    <source>
        <dbReference type="SAM" id="Phobius"/>
    </source>
</evidence>
<keyword evidence="1" id="KW-0812">Transmembrane</keyword>
<dbReference type="Pfam" id="PF08570">
    <property type="entry name" value="DUF1761"/>
    <property type="match status" value="1"/>
</dbReference>
<sequence>MVVYNEKRNQMVSHNDIWVKRRLEMLLQEINYWAVFVTGILSLVLGFLWMAVIWAKPYQRDMYGKGEQTNLNVSKADKIQSFVIYIFVSIITSIAFAVCLELWKSGGQAFGYDGDSLMNAFWFTMLLAAGYTLPFTVGKKVWQFKSWLVVAVDTSYEIVRFTMLLLVFWFWV</sequence>
<dbReference type="EMBL" id="WHNY01000075">
    <property type="protein sequence ID" value="NOU67892.1"/>
    <property type="molecule type" value="Genomic_DNA"/>
</dbReference>
<feature type="transmembrane region" description="Helical" evidence="1">
    <location>
        <begin position="147"/>
        <end position="171"/>
    </location>
</feature>
<proteinExistence type="predicted"/>
<feature type="transmembrane region" description="Helical" evidence="1">
    <location>
        <begin position="30"/>
        <end position="55"/>
    </location>
</feature>
<organism evidence="2 3">
    <name type="scientific">Paenibacillus plantarum</name>
    <dbReference type="NCBI Taxonomy" id="2654975"/>
    <lineage>
        <taxon>Bacteria</taxon>
        <taxon>Bacillati</taxon>
        <taxon>Bacillota</taxon>
        <taxon>Bacilli</taxon>
        <taxon>Bacillales</taxon>
        <taxon>Paenibacillaceae</taxon>
        <taxon>Paenibacillus</taxon>
    </lineage>
</organism>
<name>A0ABX1XHI1_9BACL</name>
<comment type="caution">
    <text evidence="2">The sequence shown here is derived from an EMBL/GenBank/DDBJ whole genome shotgun (WGS) entry which is preliminary data.</text>
</comment>
<protein>
    <submittedName>
        <fullName evidence="2">DUF1761 family protein</fullName>
    </submittedName>
</protein>
<reference evidence="2 3" key="1">
    <citation type="submission" date="2019-10" db="EMBL/GenBank/DDBJ databases">
        <title>Description of Paenibacillus humi sp. nov.</title>
        <authorList>
            <person name="Carlier A."/>
            <person name="Qi S."/>
        </authorList>
    </citation>
    <scope>NUCLEOTIDE SEQUENCE [LARGE SCALE GENOMIC DNA]</scope>
    <source>
        <strain evidence="2 3">LMG 31461</strain>
    </source>
</reference>
<feature type="transmembrane region" description="Helical" evidence="1">
    <location>
        <begin position="82"/>
        <end position="104"/>
    </location>
</feature>
<keyword evidence="3" id="KW-1185">Reference proteome</keyword>